<dbReference type="CDD" id="cd03825">
    <property type="entry name" value="GT4_WcaC-like"/>
    <property type="match status" value="1"/>
</dbReference>
<proteinExistence type="predicted"/>
<organism evidence="3 4">
    <name type="scientific">Zarconia navalis LEGE 11467</name>
    <dbReference type="NCBI Taxonomy" id="1828826"/>
    <lineage>
        <taxon>Bacteria</taxon>
        <taxon>Bacillati</taxon>
        <taxon>Cyanobacteriota</taxon>
        <taxon>Cyanophyceae</taxon>
        <taxon>Oscillatoriophycideae</taxon>
        <taxon>Oscillatoriales</taxon>
        <taxon>Oscillatoriales incertae sedis</taxon>
        <taxon>Zarconia</taxon>
        <taxon>Zarconia navalis</taxon>
    </lineage>
</organism>
<dbReference type="EMBL" id="JADEXN010000049">
    <property type="protein sequence ID" value="MBE9040022.1"/>
    <property type="molecule type" value="Genomic_DNA"/>
</dbReference>
<reference evidence="3" key="1">
    <citation type="submission" date="2020-10" db="EMBL/GenBank/DDBJ databases">
        <authorList>
            <person name="Castelo-Branco R."/>
            <person name="Eusebio N."/>
            <person name="Adriana R."/>
            <person name="Vieira A."/>
            <person name="Brugerolle De Fraissinette N."/>
            <person name="Rezende De Castro R."/>
            <person name="Schneider M.P."/>
            <person name="Vasconcelos V."/>
            <person name="Leao P.N."/>
        </authorList>
    </citation>
    <scope>NUCLEOTIDE SEQUENCE</scope>
    <source>
        <strain evidence="3">LEGE 11467</strain>
    </source>
</reference>
<dbReference type="PANTHER" id="PTHR12526">
    <property type="entry name" value="GLYCOSYLTRANSFERASE"/>
    <property type="match status" value="1"/>
</dbReference>
<dbReference type="RefSeq" id="WP_264320278.1">
    <property type="nucleotide sequence ID" value="NZ_JADEXN010000049.1"/>
</dbReference>
<feature type="domain" description="Glycosyl transferase family 1" evidence="1">
    <location>
        <begin position="224"/>
        <end position="387"/>
    </location>
</feature>
<dbReference type="Gene3D" id="3.40.50.2000">
    <property type="entry name" value="Glycogen Phosphorylase B"/>
    <property type="match status" value="2"/>
</dbReference>
<gene>
    <name evidence="3" type="ORF">IQ235_04345</name>
</gene>
<keyword evidence="4" id="KW-1185">Reference proteome</keyword>
<evidence type="ECO:0000313" key="4">
    <source>
        <dbReference type="Proteomes" id="UP000621799"/>
    </source>
</evidence>
<comment type="caution">
    <text evidence="3">The sequence shown here is derived from an EMBL/GenBank/DDBJ whole genome shotgun (WGS) entry which is preliminary data.</text>
</comment>
<evidence type="ECO:0000259" key="1">
    <source>
        <dbReference type="Pfam" id="PF00534"/>
    </source>
</evidence>
<dbReference type="Proteomes" id="UP000621799">
    <property type="component" value="Unassembled WGS sequence"/>
</dbReference>
<dbReference type="InterPro" id="IPR001296">
    <property type="entry name" value="Glyco_trans_1"/>
</dbReference>
<protein>
    <submittedName>
        <fullName evidence="3">Glycosyltransferase family 4 protein</fullName>
    </submittedName>
</protein>
<accession>A0A928VWH5</accession>
<dbReference type="AlphaFoldDB" id="A0A928VWH5"/>
<dbReference type="Pfam" id="PF00534">
    <property type="entry name" value="Glycos_transf_1"/>
    <property type="match status" value="1"/>
</dbReference>
<dbReference type="GO" id="GO:0016757">
    <property type="term" value="F:glycosyltransferase activity"/>
    <property type="evidence" value="ECO:0007669"/>
    <property type="project" value="InterPro"/>
</dbReference>
<name>A0A928VWH5_9CYAN</name>
<dbReference type="InterPro" id="IPR028098">
    <property type="entry name" value="Glyco_trans_4-like_N"/>
</dbReference>
<sequence length="420" mass="46952">MKILHLSRDTGSGAGRGAYWLHNALTQAGIESKVLVARKTINDPDVFGLEGKSSKIINKVRDKLDKLPLALYPDKESYIFSPAWIAQNVSDRIENLDPDLINLHWVCGGFLKPESLLQFNRPMVWTLRDMWAFSGGCHYAGDCTKYEQSCGACPQLGSTRDDDLSRQVWQRKQKAWANLDITLVAISHWVADCARRSELFKDRRIEVIHNALDPAVYQPKPKTHSRTQLNLPTDKKLVLYGAMNGVGDKRKGFEYLAAALKKLGSSNLKSEIEAVVIGSAKPENAPDTGLKTHYLGRIDDNDVLAQIYSAADVTVVPSIQEGFGKVAIESLACGTPVVSFDSTGLKDIVEHQQNGYRARCFSAEDLAEGIAWVVEDDRRWQKLSVRSRQKVEEEFTLEVHARAYLKLYEEILQPAQPVTV</sequence>
<evidence type="ECO:0000313" key="3">
    <source>
        <dbReference type="EMBL" id="MBE9040022.1"/>
    </source>
</evidence>
<feature type="domain" description="Glycosyltransferase subfamily 4-like N-terminal" evidence="2">
    <location>
        <begin position="12"/>
        <end position="215"/>
    </location>
</feature>
<dbReference type="SUPFAM" id="SSF53756">
    <property type="entry name" value="UDP-Glycosyltransferase/glycogen phosphorylase"/>
    <property type="match status" value="1"/>
</dbReference>
<dbReference type="PANTHER" id="PTHR12526:SF635">
    <property type="entry name" value="GLYCOSYL TRANSFERASE GROUP 1"/>
    <property type="match status" value="1"/>
</dbReference>
<dbReference type="Pfam" id="PF13439">
    <property type="entry name" value="Glyco_transf_4"/>
    <property type="match status" value="1"/>
</dbReference>
<evidence type="ECO:0000259" key="2">
    <source>
        <dbReference type="Pfam" id="PF13439"/>
    </source>
</evidence>